<dbReference type="AlphaFoldDB" id="A0A5J4PIL5"/>
<protein>
    <submittedName>
        <fullName evidence="1">Uncharacterized protein</fullName>
    </submittedName>
</protein>
<name>A0A5J4PIL5_9EUKA</name>
<proteinExistence type="predicted"/>
<evidence type="ECO:0000313" key="1">
    <source>
        <dbReference type="EMBL" id="KAA6308464.1"/>
    </source>
</evidence>
<reference evidence="1 2" key="1">
    <citation type="submission" date="2019-03" db="EMBL/GenBank/DDBJ databases">
        <title>Single cell metagenomics reveals metabolic interactions within the superorganism composed of flagellate Streblomastix strix and complex community of Bacteroidetes bacteria on its surface.</title>
        <authorList>
            <person name="Treitli S.C."/>
            <person name="Kolisko M."/>
            <person name="Husnik F."/>
            <person name="Keeling P."/>
            <person name="Hampl V."/>
        </authorList>
    </citation>
    <scope>NUCLEOTIDE SEQUENCE [LARGE SCALE GENOMIC DNA]</scope>
    <source>
        <strain evidence="1">ST1C</strain>
    </source>
</reference>
<feature type="non-terminal residue" evidence="1">
    <location>
        <position position="58"/>
    </location>
</feature>
<dbReference type="Proteomes" id="UP000324800">
    <property type="component" value="Unassembled WGS sequence"/>
</dbReference>
<accession>A0A5J4PIL5</accession>
<evidence type="ECO:0000313" key="2">
    <source>
        <dbReference type="Proteomes" id="UP000324800"/>
    </source>
</evidence>
<dbReference type="EMBL" id="SNRW01050830">
    <property type="protein sequence ID" value="KAA6308464.1"/>
    <property type="molecule type" value="Genomic_DNA"/>
</dbReference>
<organism evidence="1 2">
    <name type="scientific">Streblomastix strix</name>
    <dbReference type="NCBI Taxonomy" id="222440"/>
    <lineage>
        <taxon>Eukaryota</taxon>
        <taxon>Metamonada</taxon>
        <taxon>Preaxostyla</taxon>
        <taxon>Oxymonadida</taxon>
        <taxon>Streblomastigidae</taxon>
        <taxon>Streblomastix</taxon>
    </lineage>
</organism>
<sequence>MQIQTDTSQNVVTAFNEESFDRVRSALLAELAIQAKKPRLAKLLRGMDHSSEIHARGL</sequence>
<comment type="caution">
    <text evidence="1">The sequence shown here is derived from an EMBL/GenBank/DDBJ whole genome shotgun (WGS) entry which is preliminary data.</text>
</comment>
<gene>
    <name evidence="1" type="ORF">EZS28_056686</name>
</gene>